<dbReference type="AlphaFoldDB" id="A0A132NP00"/>
<feature type="transmembrane region" description="Helical" evidence="1">
    <location>
        <begin position="57"/>
        <end position="76"/>
    </location>
</feature>
<feature type="transmembrane region" description="Helical" evidence="1">
    <location>
        <begin position="12"/>
        <end position="31"/>
    </location>
</feature>
<gene>
    <name evidence="2" type="ORF">QR46_4276</name>
</gene>
<comment type="caution">
    <text evidence="2">The sequence shown here is derived from an EMBL/GenBank/DDBJ whole genome shotgun (WGS) entry which is preliminary data.</text>
</comment>
<feature type="transmembrane region" description="Helical" evidence="1">
    <location>
        <begin position="152"/>
        <end position="178"/>
    </location>
</feature>
<evidence type="ECO:0000313" key="2">
    <source>
        <dbReference type="EMBL" id="KWX11748.1"/>
    </source>
</evidence>
<proteinExistence type="predicted"/>
<evidence type="ECO:0000256" key="1">
    <source>
        <dbReference type="SAM" id="Phobius"/>
    </source>
</evidence>
<sequence length="286" mass="32193">MIIPETAIIYRQLNALGQALGVLFSLFNRYVTLQRETHRFRTIINGAGVPSKVSGPVLYGACFIDITINGIISRLLLIPNTVFTLGNYFADFPYIMFSIFAILFVCMDQNIAYQKINGTVYILVINCLSIVLDAASKSLLSELFYLHFGSRMFIPFVLCFSGSLVWRTLLRAFCVAFAQTDAEKAELLGRNFSSDPTRIKINSTFARGLIFSALYSIFRPIFGNVFTQVVCAMSDCCNITLLVIYYMRIGTYEVDDLYTITLQYICSKIQRLVSSKQSSMALPVRS</sequence>
<evidence type="ECO:0000313" key="3">
    <source>
        <dbReference type="Proteomes" id="UP000070089"/>
    </source>
</evidence>
<dbReference type="VEuPathDB" id="GiardiaDB:QR46_4276"/>
<dbReference type="EMBL" id="JXTI01000158">
    <property type="protein sequence ID" value="KWX11748.1"/>
    <property type="molecule type" value="Genomic_DNA"/>
</dbReference>
<name>A0A132NP00_GIAIN</name>
<reference evidence="2 3" key="1">
    <citation type="journal article" date="2015" name="Mol. Biochem. Parasitol.">
        <title>Identification of polymorphic genes for use in assemblage B genotyping assays through comparative genomics of multiple assemblage B Giardia duodenalis isolates.</title>
        <authorList>
            <person name="Wielinga C."/>
            <person name="Thompson R.C."/>
            <person name="Monis P."/>
            <person name="Ryan U."/>
        </authorList>
    </citation>
    <scope>NUCLEOTIDE SEQUENCE [LARGE SCALE GENOMIC DNA]</scope>
    <source>
        <strain evidence="2 3">BAH15c1</strain>
    </source>
</reference>
<dbReference type="Proteomes" id="UP000070089">
    <property type="component" value="Unassembled WGS sequence"/>
</dbReference>
<protein>
    <submittedName>
        <fullName evidence="2">Uncharacterized protein</fullName>
    </submittedName>
</protein>
<dbReference type="OrthoDB" id="10249353at2759"/>
<accession>A0A132NP00</accession>
<keyword evidence="1" id="KW-1133">Transmembrane helix</keyword>
<keyword evidence="1" id="KW-0472">Membrane</keyword>
<feature type="transmembrane region" description="Helical" evidence="1">
    <location>
        <begin position="88"/>
        <end position="107"/>
    </location>
</feature>
<organism evidence="2 3">
    <name type="scientific">Giardia duodenalis assemblage B</name>
    <dbReference type="NCBI Taxonomy" id="1394984"/>
    <lineage>
        <taxon>Eukaryota</taxon>
        <taxon>Metamonada</taxon>
        <taxon>Diplomonadida</taxon>
        <taxon>Hexamitidae</taxon>
        <taxon>Giardiinae</taxon>
        <taxon>Giardia</taxon>
    </lineage>
</organism>
<feature type="transmembrane region" description="Helical" evidence="1">
    <location>
        <begin position="119"/>
        <end position="140"/>
    </location>
</feature>
<keyword evidence="1" id="KW-0812">Transmembrane</keyword>